<evidence type="ECO:0000313" key="15">
    <source>
        <dbReference type="EMBL" id="CAJ1932743.1"/>
    </source>
</evidence>
<comment type="subcellular location">
    <subcellularLocation>
        <location evidence="2">Membrane</location>
        <topology evidence="2">Multi-pass membrane protein</topology>
    </subcellularLocation>
</comment>
<dbReference type="FunFam" id="1.20.120.1770:FF:000001">
    <property type="entry name" value="Cytochrome b reductase 1"/>
    <property type="match status" value="1"/>
</dbReference>
<evidence type="ECO:0000256" key="7">
    <source>
        <dbReference type="ARBA" id="ARBA00022982"/>
    </source>
</evidence>
<evidence type="ECO:0000256" key="4">
    <source>
        <dbReference type="ARBA" id="ARBA00022617"/>
    </source>
</evidence>
<evidence type="ECO:0000259" key="14">
    <source>
        <dbReference type="PROSITE" id="PS50939"/>
    </source>
</evidence>
<gene>
    <name evidence="15" type="ORF">AYBTSS11_LOCUS5970</name>
</gene>
<dbReference type="PANTHER" id="PTHR10106">
    <property type="entry name" value="CYTOCHROME B561-RELATED"/>
    <property type="match status" value="1"/>
</dbReference>
<dbReference type="EC" id="7.2.1.3" evidence="11"/>
<dbReference type="GO" id="GO:0046872">
    <property type="term" value="F:metal ion binding"/>
    <property type="evidence" value="ECO:0007669"/>
    <property type="project" value="UniProtKB-KW"/>
</dbReference>
<evidence type="ECO:0000256" key="10">
    <source>
        <dbReference type="ARBA" id="ARBA00023136"/>
    </source>
</evidence>
<dbReference type="Proteomes" id="UP001189624">
    <property type="component" value="Chromosome 2"/>
</dbReference>
<reference evidence="15" key="1">
    <citation type="submission" date="2023-10" db="EMBL/GenBank/DDBJ databases">
        <authorList>
            <person name="Domelevo Entfellner J.-B."/>
        </authorList>
    </citation>
    <scope>NUCLEOTIDE SEQUENCE</scope>
</reference>
<keyword evidence="9" id="KW-0408">Iron</keyword>
<keyword evidence="5 13" id="KW-0812">Transmembrane</keyword>
<keyword evidence="3" id="KW-0813">Transport</keyword>
<dbReference type="Gramene" id="rna-AYBTSS11_LOCUS5970">
    <property type="protein sequence ID" value="CAJ1932743.1"/>
    <property type="gene ID" value="gene-AYBTSS11_LOCUS5970"/>
</dbReference>
<dbReference type="PROSITE" id="PS50939">
    <property type="entry name" value="CYTOCHROME_B561"/>
    <property type="match status" value="1"/>
</dbReference>
<protein>
    <recommendedName>
        <fullName evidence="11">ascorbate ferrireductase (transmembrane)</fullName>
        <ecNumber evidence="11">7.2.1.3</ecNumber>
    </recommendedName>
</protein>
<evidence type="ECO:0000256" key="8">
    <source>
        <dbReference type="ARBA" id="ARBA00022989"/>
    </source>
</evidence>
<keyword evidence="10 13" id="KW-0472">Membrane</keyword>
<keyword evidence="8 13" id="KW-1133">Transmembrane helix</keyword>
<feature type="transmembrane region" description="Helical" evidence="13">
    <location>
        <begin position="7"/>
        <end position="23"/>
    </location>
</feature>
<evidence type="ECO:0000313" key="16">
    <source>
        <dbReference type="Proteomes" id="UP001189624"/>
    </source>
</evidence>
<feature type="transmembrane region" description="Helical" evidence="13">
    <location>
        <begin position="72"/>
        <end position="95"/>
    </location>
</feature>
<feature type="transmembrane region" description="Helical" evidence="13">
    <location>
        <begin position="107"/>
        <end position="132"/>
    </location>
</feature>
<feature type="transmembrane region" description="Helical" evidence="13">
    <location>
        <begin position="43"/>
        <end position="60"/>
    </location>
</feature>
<feature type="domain" description="Cytochrome b561" evidence="14">
    <location>
        <begin position="4"/>
        <end position="207"/>
    </location>
</feature>
<comment type="cofactor">
    <cofactor evidence="1">
        <name>heme b</name>
        <dbReference type="ChEBI" id="CHEBI:60344"/>
    </cofactor>
</comment>
<proteinExistence type="predicted"/>
<dbReference type="EMBL" id="OY731399">
    <property type="protein sequence ID" value="CAJ1932743.1"/>
    <property type="molecule type" value="Genomic_DNA"/>
</dbReference>
<keyword evidence="4" id="KW-0349">Heme</keyword>
<dbReference type="PANTHER" id="PTHR10106:SF15">
    <property type="entry name" value="TRANSMEMBRANE ASCORBATE FERRIREDUCTASE 3-RELATED"/>
    <property type="match status" value="1"/>
</dbReference>
<dbReference type="InterPro" id="IPR043205">
    <property type="entry name" value="CYB561/CYBRD1-like"/>
</dbReference>
<keyword evidence="16" id="KW-1185">Reference proteome</keyword>
<dbReference type="GO" id="GO:0140571">
    <property type="term" value="F:transmembrane ascorbate ferrireductase activity"/>
    <property type="evidence" value="ECO:0007669"/>
    <property type="project" value="UniProtKB-EC"/>
</dbReference>
<evidence type="ECO:0000256" key="5">
    <source>
        <dbReference type="ARBA" id="ARBA00022692"/>
    </source>
</evidence>
<evidence type="ECO:0000256" key="3">
    <source>
        <dbReference type="ARBA" id="ARBA00022448"/>
    </source>
</evidence>
<comment type="catalytic activity">
    <reaction evidence="12">
        <text>Fe(3+)(out) + L-ascorbate(in) = monodehydro-L-ascorbate radical(in) + Fe(2+)(out) + H(+)</text>
        <dbReference type="Rhea" id="RHEA:30403"/>
        <dbReference type="ChEBI" id="CHEBI:15378"/>
        <dbReference type="ChEBI" id="CHEBI:29033"/>
        <dbReference type="ChEBI" id="CHEBI:29034"/>
        <dbReference type="ChEBI" id="CHEBI:38290"/>
        <dbReference type="ChEBI" id="CHEBI:59513"/>
        <dbReference type="EC" id="7.2.1.3"/>
    </reaction>
</comment>
<evidence type="ECO:0000256" key="6">
    <source>
        <dbReference type="ARBA" id="ARBA00022723"/>
    </source>
</evidence>
<sequence>MSYLAHLFGIIAFVLLLVWLLHYREGIEYDSDNGLRVFNVHPFLMYSGFIFLSGEAVLAFQTIPSERKIRKFVHMTLHLIALVLGIVGLSAVFKFHDMRQIPNVYSLHSWIGIGTFCLFVLQWIFGLSVFMIQAASELTRRKVLPWHKVGGKALMFMAVCAAETGLMEKTSFLTSAGALKPHHLESNLIKFTGLAILLFGVFVNLSV</sequence>
<evidence type="ECO:0000256" key="2">
    <source>
        <dbReference type="ARBA" id="ARBA00004141"/>
    </source>
</evidence>
<dbReference type="Pfam" id="PF03188">
    <property type="entry name" value="Cytochrom_B561"/>
    <property type="match status" value="1"/>
</dbReference>
<evidence type="ECO:0000256" key="13">
    <source>
        <dbReference type="SAM" id="Phobius"/>
    </source>
</evidence>
<dbReference type="CDD" id="cd08766">
    <property type="entry name" value="Cyt_b561_ACYB-1_like"/>
    <property type="match status" value="1"/>
</dbReference>
<dbReference type="InterPro" id="IPR006593">
    <property type="entry name" value="Cyt_b561/ferric_Rdtase_TM"/>
</dbReference>
<dbReference type="SMART" id="SM00665">
    <property type="entry name" value="B561"/>
    <property type="match status" value="1"/>
</dbReference>
<name>A0AA86S493_9FABA</name>
<evidence type="ECO:0000256" key="9">
    <source>
        <dbReference type="ARBA" id="ARBA00023004"/>
    </source>
</evidence>
<accession>A0AA86S493</accession>
<keyword evidence="6" id="KW-0479">Metal-binding</keyword>
<dbReference type="AlphaFoldDB" id="A0AA86S493"/>
<organism evidence="15 16">
    <name type="scientific">Sphenostylis stenocarpa</name>
    <dbReference type="NCBI Taxonomy" id="92480"/>
    <lineage>
        <taxon>Eukaryota</taxon>
        <taxon>Viridiplantae</taxon>
        <taxon>Streptophyta</taxon>
        <taxon>Embryophyta</taxon>
        <taxon>Tracheophyta</taxon>
        <taxon>Spermatophyta</taxon>
        <taxon>Magnoliopsida</taxon>
        <taxon>eudicotyledons</taxon>
        <taxon>Gunneridae</taxon>
        <taxon>Pentapetalae</taxon>
        <taxon>rosids</taxon>
        <taxon>fabids</taxon>
        <taxon>Fabales</taxon>
        <taxon>Fabaceae</taxon>
        <taxon>Papilionoideae</taxon>
        <taxon>50 kb inversion clade</taxon>
        <taxon>NPAAA clade</taxon>
        <taxon>indigoferoid/millettioid clade</taxon>
        <taxon>Phaseoleae</taxon>
        <taxon>Sphenostylis</taxon>
    </lineage>
</organism>
<evidence type="ECO:0000256" key="11">
    <source>
        <dbReference type="ARBA" id="ARBA00024225"/>
    </source>
</evidence>
<keyword evidence="7" id="KW-0249">Electron transport</keyword>
<dbReference type="Gene3D" id="1.20.120.1770">
    <property type="match status" value="1"/>
</dbReference>
<evidence type="ECO:0000256" key="12">
    <source>
        <dbReference type="ARBA" id="ARBA00051575"/>
    </source>
</evidence>
<dbReference type="GO" id="GO:0016020">
    <property type="term" value="C:membrane"/>
    <property type="evidence" value="ECO:0007669"/>
    <property type="project" value="UniProtKB-SubCell"/>
</dbReference>
<evidence type="ECO:0000256" key="1">
    <source>
        <dbReference type="ARBA" id="ARBA00001970"/>
    </source>
</evidence>